<evidence type="ECO:0000259" key="1">
    <source>
        <dbReference type="Pfam" id="PF07714"/>
    </source>
</evidence>
<dbReference type="Gene3D" id="1.10.510.10">
    <property type="entry name" value="Transferase(Phosphotransferase) domain 1"/>
    <property type="match status" value="2"/>
</dbReference>
<reference evidence="2" key="1">
    <citation type="submission" date="2021-06" db="EMBL/GenBank/DDBJ databases">
        <authorList>
            <person name="Kallberg Y."/>
            <person name="Tangrot J."/>
            <person name="Rosling A."/>
        </authorList>
    </citation>
    <scope>NUCLEOTIDE SEQUENCE</scope>
    <source>
        <strain evidence="2">MA453B</strain>
    </source>
</reference>
<evidence type="ECO:0000313" key="2">
    <source>
        <dbReference type="EMBL" id="CAG8469631.1"/>
    </source>
</evidence>
<proteinExistence type="predicted"/>
<dbReference type="GO" id="GO:0004672">
    <property type="term" value="F:protein kinase activity"/>
    <property type="evidence" value="ECO:0007669"/>
    <property type="project" value="InterPro"/>
</dbReference>
<evidence type="ECO:0000313" key="3">
    <source>
        <dbReference type="Proteomes" id="UP000789405"/>
    </source>
</evidence>
<organism evidence="2 3">
    <name type="scientific">Dentiscutata erythropus</name>
    <dbReference type="NCBI Taxonomy" id="1348616"/>
    <lineage>
        <taxon>Eukaryota</taxon>
        <taxon>Fungi</taxon>
        <taxon>Fungi incertae sedis</taxon>
        <taxon>Mucoromycota</taxon>
        <taxon>Glomeromycotina</taxon>
        <taxon>Glomeromycetes</taxon>
        <taxon>Diversisporales</taxon>
        <taxon>Gigasporaceae</taxon>
        <taxon>Dentiscutata</taxon>
    </lineage>
</organism>
<keyword evidence="3" id="KW-1185">Reference proteome</keyword>
<dbReference type="InterPro" id="IPR001245">
    <property type="entry name" value="Ser-Thr/Tyr_kinase_cat_dom"/>
</dbReference>
<sequence length="207" mass="23887">MESQTRQVGTMETRRSCPQDFKKLSKDLDWLFIQNALHKCSGSYITPIYGISRNTDTGEYVIVLHYIDDGDLREHIHRNPNDSWENRLYVLTNFAIAIQQLHANRLVYGDFHSGNLLCAHDHTLVFNICRGVHPGSPGIQDIIPKCYSELMIKCWDANLSNRPDSLELRETIRNWWDQVSKRPQSKIATLFSDADNKHQSIQLGFSV</sequence>
<dbReference type="Pfam" id="PF07714">
    <property type="entry name" value="PK_Tyr_Ser-Thr"/>
    <property type="match status" value="1"/>
</dbReference>
<comment type="caution">
    <text evidence="2">The sequence shown here is derived from an EMBL/GenBank/DDBJ whole genome shotgun (WGS) entry which is preliminary data.</text>
</comment>
<dbReference type="InterPro" id="IPR011009">
    <property type="entry name" value="Kinase-like_dom_sf"/>
</dbReference>
<dbReference type="SUPFAM" id="SSF56112">
    <property type="entry name" value="Protein kinase-like (PK-like)"/>
    <property type="match status" value="1"/>
</dbReference>
<dbReference type="EMBL" id="CAJVPY010000385">
    <property type="protein sequence ID" value="CAG8469631.1"/>
    <property type="molecule type" value="Genomic_DNA"/>
</dbReference>
<dbReference type="OrthoDB" id="2440587at2759"/>
<dbReference type="AlphaFoldDB" id="A0A9N8W0H0"/>
<name>A0A9N8W0H0_9GLOM</name>
<protein>
    <submittedName>
        <fullName evidence="2">17716_t:CDS:1</fullName>
    </submittedName>
</protein>
<accession>A0A9N8W0H0</accession>
<feature type="domain" description="Serine-threonine/tyrosine-protein kinase catalytic" evidence="1">
    <location>
        <begin position="36"/>
        <end position="123"/>
    </location>
</feature>
<gene>
    <name evidence="2" type="ORF">DERYTH_LOCUS1393</name>
</gene>
<dbReference type="Proteomes" id="UP000789405">
    <property type="component" value="Unassembled WGS sequence"/>
</dbReference>